<dbReference type="Proteomes" id="UP000614490">
    <property type="component" value="Unassembled WGS sequence"/>
</dbReference>
<reference evidence="1 2" key="1">
    <citation type="journal article" date="2005" name="Int. J. Syst. Evol. Microbiol.">
        <title>Halobacillus yeomjeoni sp. nov., isolated from a marine solar saltern in Korea.</title>
        <authorList>
            <person name="Yoon J.H."/>
            <person name="Kang S.J."/>
            <person name="Lee C.H."/>
            <person name="Oh H.W."/>
            <person name="Oh T.K."/>
        </authorList>
    </citation>
    <scope>NUCLEOTIDE SEQUENCE [LARGE SCALE GENOMIC DNA]</scope>
    <source>
        <strain evidence="1 2">KCTC 3957</strain>
    </source>
</reference>
<dbReference type="AlphaFoldDB" id="A0A931HU14"/>
<comment type="caution">
    <text evidence="1">The sequence shown here is derived from an EMBL/GenBank/DDBJ whole genome shotgun (WGS) entry which is preliminary data.</text>
</comment>
<accession>A0A931HU14</accession>
<gene>
    <name evidence="1" type="ORF">H0267_03995</name>
</gene>
<proteinExistence type="predicted"/>
<evidence type="ECO:0000313" key="1">
    <source>
        <dbReference type="EMBL" id="MBH0229369.1"/>
    </source>
</evidence>
<dbReference type="EMBL" id="JADZSC010000001">
    <property type="protein sequence ID" value="MBH0229369.1"/>
    <property type="molecule type" value="Genomic_DNA"/>
</dbReference>
<name>A0A931HU14_9BACI</name>
<keyword evidence="2" id="KW-1185">Reference proteome</keyword>
<protein>
    <submittedName>
        <fullName evidence="1">Uncharacterized protein</fullName>
    </submittedName>
</protein>
<dbReference type="RefSeq" id="WP_197315986.1">
    <property type="nucleotide sequence ID" value="NZ_JADZSC010000001.1"/>
</dbReference>
<organism evidence="1 2">
    <name type="scientific">Halobacillus yeomjeoni</name>
    <dbReference type="NCBI Taxonomy" id="311194"/>
    <lineage>
        <taxon>Bacteria</taxon>
        <taxon>Bacillati</taxon>
        <taxon>Bacillota</taxon>
        <taxon>Bacilli</taxon>
        <taxon>Bacillales</taxon>
        <taxon>Bacillaceae</taxon>
        <taxon>Halobacillus</taxon>
    </lineage>
</organism>
<evidence type="ECO:0000313" key="2">
    <source>
        <dbReference type="Proteomes" id="UP000614490"/>
    </source>
</evidence>
<sequence length="164" mass="18835">MCIRFLVLLVFTAFITGGESQDAQTIPLVSMVEEKKPIGSLEITQDKFQHNAWENNKTTEQTFIDRFESIVKDVHLSKVEYKKIKKWHRQYERNDTYLTITVANAENSKNVFFMDVTDSGEGLLVSFENGESTDIVYQLKNGDGDLYEKIHALYTSIHEGKSES</sequence>